<accession>A0A8J4U7X6</accession>
<feature type="non-terminal residue" evidence="1">
    <location>
        <position position="58"/>
    </location>
</feature>
<dbReference type="OrthoDB" id="10070537at2759"/>
<sequence>NGGIFANSDSILSFMDLVFANSAGVPNVTQIGNTMLRAARNDSLPFKIFINDIIVNGT</sequence>
<keyword evidence="2" id="KW-1185">Reference proteome</keyword>
<evidence type="ECO:0000313" key="2">
    <source>
        <dbReference type="Proteomes" id="UP000727407"/>
    </source>
</evidence>
<feature type="non-terminal residue" evidence="1">
    <location>
        <position position="1"/>
    </location>
</feature>
<evidence type="ECO:0000313" key="1">
    <source>
        <dbReference type="EMBL" id="KAF5902218.1"/>
    </source>
</evidence>
<name>A0A8J4U7X6_CLAMG</name>
<dbReference type="AlphaFoldDB" id="A0A8J4U7X6"/>
<protein>
    <submittedName>
        <fullName evidence="1">Cell wall protein DAN4-like</fullName>
    </submittedName>
</protein>
<comment type="caution">
    <text evidence="1">The sequence shown here is derived from an EMBL/GenBank/DDBJ whole genome shotgun (WGS) entry which is preliminary data.</text>
</comment>
<dbReference type="Proteomes" id="UP000727407">
    <property type="component" value="Unassembled WGS sequence"/>
</dbReference>
<reference evidence="1" key="1">
    <citation type="submission" date="2020-07" db="EMBL/GenBank/DDBJ databases">
        <title>Clarias magur genome sequencing, assembly and annotation.</title>
        <authorList>
            <person name="Kushwaha B."/>
            <person name="Kumar R."/>
            <person name="Das P."/>
            <person name="Joshi C.G."/>
            <person name="Kumar D."/>
            <person name="Nagpure N.S."/>
            <person name="Pandey M."/>
            <person name="Agarwal S."/>
            <person name="Srivastava S."/>
            <person name="Singh M."/>
            <person name="Sahoo L."/>
            <person name="Jayasankar P."/>
            <person name="Meher P.K."/>
            <person name="Koringa P.G."/>
            <person name="Iquebal M.A."/>
            <person name="Das S.P."/>
            <person name="Bit A."/>
            <person name="Patnaik S."/>
            <person name="Patel N."/>
            <person name="Shah T.M."/>
            <person name="Hinsu A."/>
            <person name="Jena J.K."/>
        </authorList>
    </citation>
    <scope>NUCLEOTIDE SEQUENCE</scope>
    <source>
        <strain evidence="1">CIFAMagur01</strain>
        <tissue evidence="1">Testis</tissue>
    </source>
</reference>
<proteinExistence type="predicted"/>
<dbReference type="EMBL" id="QNUK01000095">
    <property type="protein sequence ID" value="KAF5902218.1"/>
    <property type="molecule type" value="Genomic_DNA"/>
</dbReference>
<gene>
    <name evidence="1" type="ORF">DAT39_008077</name>
</gene>
<organism evidence="1 2">
    <name type="scientific">Clarias magur</name>
    <name type="common">Asian catfish</name>
    <name type="synonym">Macropteronotus magur</name>
    <dbReference type="NCBI Taxonomy" id="1594786"/>
    <lineage>
        <taxon>Eukaryota</taxon>
        <taxon>Metazoa</taxon>
        <taxon>Chordata</taxon>
        <taxon>Craniata</taxon>
        <taxon>Vertebrata</taxon>
        <taxon>Euteleostomi</taxon>
        <taxon>Actinopterygii</taxon>
        <taxon>Neopterygii</taxon>
        <taxon>Teleostei</taxon>
        <taxon>Ostariophysi</taxon>
        <taxon>Siluriformes</taxon>
        <taxon>Clariidae</taxon>
        <taxon>Clarias</taxon>
    </lineage>
</organism>